<dbReference type="Proteomes" id="UP000054047">
    <property type="component" value="Unassembled WGS sequence"/>
</dbReference>
<proteinExistence type="predicted"/>
<gene>
    <name evidence="1" type="ORF">ANCDUO_17951</name>
</gene>
<dbReference type="AlphaFoldDB" id="A0A0C2FZ61"/>
<name>A0A0C2FZ61_9BILA</name>
<dbReference type="EMBL" id="KN744953">
    <property type="protein sequence ID" value="KIH51954.1"/>
    <property type="molecule type" value="Genomic_DNA"/>
</dbReference>
<organism evidence="1 2">
    <name type="scientific">Ancylostoma duodenale</name>
    <dbReference type="NCBI Taxonomy" id="51022"/>
    <lineage>
        <taxon>Eukaryota</taxon>
        <taxon>Metazoa</taxon>
        <taxon>Ecdysozoa</taxon>
        <taxon>Nematoda</taxon>
        <taxon>Chromadorea</taxon>
        <taxon>Rhabditida</taxon>
        <taxon>Rhabditina</taxon>
        <taxon>Rhabditomorpha</taxon>
        <taxon>Strongyloidea</taxon>
        <taxon>Ancylostomatidae</taxon>
        <taxon>Ancylostomatinae</taxon>
        <taxon>Ancylostoma</taxon>
    </lineage>
</organism>
<sequence>MRDENAAIGTTHFNQMCNQDTGQRIGVGDIADKLQDSVRFTVSAETKSTESASIWTYQAGGQKNEKKRWPDTIHADLR</sequence>
<keyword evidence="2" id="KW-1185">Reference proteome</keyword>
<evidence type="ECO:0000313" key="1">
    <source>
        <dbReference type="EMBL" id="KIH51954.1"/>
    </source>
</evidence>
<protein>
    <submittedName>
        <fullName evidence="1">Uncharacterized protein</fullName>
    </submittedName>
</protein>
<evidence type="ECO:0000313" key="2">
    <source>
        <dbReference type="Proteomes" id="UP000054047"/>
    </source>
</evidence>
<accession>A0A0C2FZ61</accession>
<reference evidence="1 2" key="1">
    <citation type="submission" date="2013-12" db="EMBL/GenBank/DDBJ databases">
        <title>Draft genome of the parsitic nematode Ancylostoma duodenale.</title>
        <authorList>
            <person name="Mitreva M."/>
        </authorList>
    </citation>
    <scope>NUCLEOTIDE SEQUENCE [LARGE SCALE GENOMIC DNA]</scope>
    <source>
        <strain evidence="1 2">Zhejiang</strain>
    </source>
</reference>